<dbReference type="PANTHER" id="PTHR43451">
    <property type="entry name" value="ACETYLTRANSFERASE (GNAT) FAMILY PROTEIN"/>
    <property type="match status" value="1"/>
</dbReference>
<evidence type="ECO:0000259" key="2">
    <source>
        <dbReference type="PROSITE" id="PS51186"/>
    </source>
</evidence>
<evidence type="ECO:0000313" key="4">
    <source>
        <dbReference type="Proteomes" id="UP000031643"/>
    </source>
</evidence>
<dbReference type="RefSeq" id="WP_045367862.1">
    <property type="nucleotide sequence ID" value="NZ_AP014648.1"/>
</dbReference>
<feature type="region of interest" description="Disordered" evidence="1">
    <location>
        <begin position="142"/>
        <end position="168"/>
    </location>
</feature>
<dbReference type="PROSITE" id="PS51186">
    <property type="entry name" value="GNAT"/>
    <property type="match status" value="1"/>
</dbReference>
<keyword evidence="4" id="KW-1185">Reference proteome</keyword>
<name>A0A0A8K4Q8_9HYPH</name>
<organism evidence="3 4">
    <name type="scientific">Methyloceanibacter caenitepidi</name>
    <dbReference type="NCBI Taxonomy" id="1384459"/>
    <lineage>
        <taxon>Bacteria</taxon>
        <taxon>Pseudomonadati</taxon>
        <taxon>Pseudomonadota</taxon>
        <taxon>Alphaproteobacteria</taxon>
        <taxon>Hyphomicrobiales</taxon>
        <taxon>Hyphomicrobiaceae</taxon>
        <taxon>Methyloceanibacter</taxon>
    </lineage>
</organism>
<proteinExistence type="predicted"/>
<gene>
    <name evidence="3" type="ORF">GL4_2468</name>
</gene>
<dbReference type="CDD" id="cd04301">
    <property type="entry name" value="NAT_SF"/>
    <property type="match status" value="1"/>
</dbReference>
<dbReference type="Pfam" id="PF13673">
    <property type="entry name" value="Acetyltransf_10"/>
    <property type="match status" value="1"/>
</dbReference>
<dbReference type="SUPFAM" id="SSF55729">
    <property type="entry name" value="Acyl-CoA N-acyltransferases (Nat)"/>
    <property type="match status" value="1"/>
</dbReference>
<dbReference type="InterPro" id="IPR016181">
    <property type="entry name" value="Acyl_CoA_acyltransferase"/>
</dbReference>
<dbReference type="PANTHER" id="PTHR43451:SF1">
    <property type="entry name" value="ACETYLTRANSFERASE"/>
    <property type="match status" value="1"/>
</dbReference>
<dbReference type="KEGG" id="mcg:GL4_2468"/>
<dbReference type="GO" id="GO:0016747">
    <property type="term" value="F:acyltransferase activity, transferring groups other than amino-acyl groups"/>
    <property type="evidence" value="ECO:0007669"/>
    <property type="project" value="InterPro"/>
</dbReference>
<dbReference type="STRING" id="1384459.GL4_2468"/>
<dbReference type="HOGENOM" id="CLU_087351_0_0_5"/>
<protein>
    <submittedName>
        <fullName evidence="3">GCN5-related N-acetyltransferase</fullName>
    </submittedName>
</protein>
<dbReference type="Gene3D" id="3.40.630.30">
    <property type="match status" value="1"/>
</dbReference>
<dbReference type="Proteomes" id="UP000031643">
    <property type="component" value="Chromosome"/>
</dbReference>
<dbReference type="OrthoDB" id="9789081at2"/>
<dbReference type="EMBL" id="AP014648">
    <property type="protein sequence ID" value="BAQ17903.1"/>
    <property type="molecule type" value="Genomic_DNA"/>
</dbReference>
<evidence type="ECO:0000313" key="3">
    <source>
        <dbReference type="EMBL" id="BAQ17903.1"/>
    </source>
</evidence>
<dbReference type="InterPro" id="IPR000182">
    <property type="entry name" value="GNAT_dom"/>
</dbReference>
<keyword evidence="3" id="KW-0808">Transferase</keyword>
<reference evidence="3 4" key="1">
    <citation type="submission" date="2014-09" db="EMBL/GenBank/DDBJ databases">
        <title>Genome sequencing of Methyloceanibacter caenitepidi Gela4.</title>
        <authorList>
            <person name="Takeuchi M."/>
            <person name="Susumu S."/>
            <person name="Kamagata Y."/>
            <person name="Oshima K."/>
            <person name="Hattori M."/>
            <person name="Iwasaki W."/>
        </authorList>
    </citation>
    <scope>NUCLEOTIDE SEQUENCE [LARGE SCALE GENOMIC DNA]</scope>
    <source>
        <strain evidence="3 4">Gela4</strain>
    </source>
</reference>
<sequence length="168" mass="18090">MSAEANPQLALRPMLPGEAPLLAEIFRASIMELTQDEYEVEQQEAWIADANNEEAFAKTLADHTTIVATMGGSPVGFGSLETDSKVGFLYVHPAAVERGVGTLLADALEKIAAGRGAKSLSVDASDSAFDFFNKRGYAAQQRNSVRRGDEWLSNTTMKKTLPGPETVQ</sequence>
<accession>A0A0A8K4Q8</accession>
<dbReference type="InterPro" id="IPR052564">
    <property type="entry name" value="N-acetyltrans/Recomb-assoc"/>
</dbReference>
<feature type="domain" description="N-acetyltransferase" evidence="2">
    <location>
        <begin position="9"/>
        <end position="162"/>
    </location>
</feature>
<dbReference type="AlphaFoldDB" id="A0A0A8K4Q8"/>
<evidence type="ECO:0000256" key="1">
    <source>
        <dbReference type="SAM" id="MobiDB-lite"/>
    </source>
</evidence>